<proteinExistence type="predicted"/>
<reference evidence="2 3" key="1">
    <citation type="submission" date="2018-06" db="EMBL/GenBank/DDBJ databases">
        <title>Comparative genomics reveals the genomic features of Rhizophagus irregularis, R. cerebriforme, R. diaphanum and Gigaspora rosea, and their symbiotic lifestyle signature.</title>
        <authorList>
            <person name="Morin E."/>
            <person name="San Clemente H."/>
            <person name="Chen E.C.H."/>
            <person name="De La Providencia I."/>
            <person name="Hainaut M."/>
            <person name="Kuo A."/>
            <person name="Kohler A."/>
            <person name="Murat C."/>
            <person name="Tang N."/>
            <person name="Roy S."/>
            <person name="Loubradou J."/>
            <person name="Henrissat B."/>
            <person name="Grigoriev I.V."/>
            <person name="Corradi N."/>
            <person name="Roux C."/>
            <person name="Martin F.M."/>
        </authorList>
    </citation>
    <scope>NUCLEOTIDE SEQUENCE [LARGE SCALE GENOMIC DNA]</scope>
    <source>
        <strain evidence="2 3">DAOM 194757</strain>
    </source>
</reference>
<gene>
    <name evidence="2" type="ORF">C2G38_2212601</name>
</gene>
<evidence type="ECO:0000256" key="1">
    <source>
        <dbReference type="SAM" id="MobiDB-lite"/>
    </source>
</evidence>
<dbReference type="EMBL" id="QKWP01001558">
    <property type="protein sequence ID" value="RIB08063.1"/>
    <property type="molecule type" value="Genomic_DNA"/>
</dbReference>
<comment type="caution">
    <text evidence="2">The sequence shown here is derived from an EMBL/GenBank/DDBJ whole genome shotgun (WGS) entry which is preliminary data.</text>
</comment>
<feature type="compositionally biased region" description="Polar residues" evidence="1">
    <location>
        <begin position="257"/>
        <end position="274"/>
    </location>
</feature>
<evidence type="ECO:0000313" key="2">
    <source>
        <dbReference type="EMBL" id="RIB08063.1"/>
    </source>
</evidence>
<feature type="region of interest" description="Disordered" evidence="1">
    <location>
        <begin position="257"/>
        <end position="277"/>
    </location>
</feature>
<dbReference type="AlphaFoldDB" id="A0A397UL14"/>
<keyword evidence="3" id="KW-1185">Reference proteome</keyword>
<organism evidence="2 3">
    <name type="scientific">Gigaspora rosea</name>
    <dbReference type="NCBI Taxonomy" id="44941"/>
    <lineage>
        <taxon>Eukaryota</taxon>
        <taxon>Fungi</taxon>
        <taxon>Fungi incertae sedis</taxon>
        <taxon>Mucoromycota</taxon>
        <taxon>Glomeromycotina</taxon>
        <taxon>Glomeromycetes</taxon>
        <taxon>Diversisporales</taxon>
        <taxon>Gigasporaceae</taxon>
        <taxon>Gigaspora</taxon>
    </lineage>
</organism>
<evidence type="ECO:0000313" key="3">
    <source>
        <dbReference type="Proteomes" id="UP000266673"/>
    </source>
</evidence>
<accession>A0A397UL14</accession>
<evidence type="ECO:0008006" key="4">
    <source>
        <dbReference type="Google" id="ProtNLM"/>
    </source>
</evidence>
<dbReference type="OrthoDB" id="2410288at2759"/>
<dbReference type="Proteomes" id="UP000266673">
    <property type="component" value="Unassembled WGS sequence"/>
</dbReference>
<sequence length="295" mass="33759">MYLTLLVAIDNNTKSQLVAQCLSDDKTSESYEWFFDCILQATNNVPPPIFPEILELLKEYLPPHILSVQCQQILGSLYRARLISKEMVSTIEENSDQLDCNNDFFEDCLDRPQTTLYSLMDGIQPRDIASMHMSIYYSSWTLTQLKQVDNNSTIVPDLHIFNQLRTLYAYTTETGQHIQKKVKYAYGFGKMKAALNLALDMSCEDELVDMISGFIDQKKNSLNNENDKNYKDLHVLKSNHDKNTAVRTPLDALNSNSNEIDSGISAKTSQGMKENTTKRKNRYTDSCIHGYYKLV</sequence>
<name>A0A397UL14_9GLOM</name>
<protein>
    <recommendedName>
        <fullName evidence="4">MULE transposase domain-containing protein</fullName>
    </recommendedName>
</protein>